<evidence type="ECO:0000256" key="1">
    <source>
        <dbReference type="SAM" id="MobiDB-lite"/>
    </source>
</evidence>
<evidence type="ECO:0000313" key="2">
    <source>
        <dbReference type="EMBL" id="QED92841.1"/>
    </source>
</evidence>
<protein>
    <recommendedName>
        <fullName evidence="4">Phage tail collar domain-containing protein</fullName>
    </recommendedName>
</protein>
<reference evidence="3" key="1">
    <citation type="journal article" date="2019" name="J. Anim. Genet.">
        <title>Description and whole genome sequencing of Eikenella exigua sp. nov., isolated from brain abscess and blood.</title>
        <authorList>
            <person name="Stormo K.A."/>
            <person name="Nygaard R.M."/>
            <person name="Bruvold T.S."/>
            <person name="Dimmen G."/>
            <person name="Lindemann P.C."/>
            <person name="Jordal S."/>
            <person name="Kommedal O."/>
        </authorList>
    </citation>
    <scope>NUCLEOTIDE SEQUENCE [LARGE SCALE GENOMIC DNA]</scope>
    <source>
        <strain evidence="3">PXX</strain>
    </source>
</reference>
<dbReference type="AlphaFoldDB" id="A0AAX1F9R2"/>
<gene>
    <name evidence="2" type="ORF">EZJ17_09665</name>
</gene>
<sequence length="344" mass="36351">MEQINLGSLPNGAGGDSIRVGFQKCNDNFTELTGKVGSGSDEELKQIKKAAAELTERVAKLEKAGGNAAPSGELAELKKQLQQLQTKLTEAEKVATAAAGKADSASQAATNADRTAQTASQAAQTAGNTAAAAKLSTETLEREVAELKKLLAKTGTGDGLFVGKIELLSTTADAMPAKWYLATGDKYPENSPQGKALKSLPEPYKRAFKIELKNGQINTPNLFHTDGRGYFLRPSKTLGEVQSDTLAKHYHVTGLGATDNDDIWLPRDPSLGNKGIPTGNPMYVTCGMVNQVNTPPKVASADWTENHTGLATTITMDTPKQNPGANGENRPLNIGFTPAIYLGV</sequence>
<dbReference type="RefSeq" id="WP_151086494.1">
    <property type="nucleotide sequence ID" value="NZ_CP038018.1"/>
</dbReference>
<accession>A0AAX1F9R2</accession>
<name>A0AAX1F9R2_9NEIS</name>
<evidence type="ECO:0000313" key="3">
    <source>
        <dbReference type="Proteomes" id="UP000326695"/>
    </source>
</evidence>
<feature type="region of interest" description="Disordered" evidence="1">
    <location>
        <begin position="100"/>
        <end position="123"/>
    </location>
</feature>
<dbReference type="KEGG" id="eex:EZJ17_09665"/>
<keyword evidence="3" id="KW-1185">Reference proteome</keyword>
<organism evidence="2 3">
    <name type="scientific">Eikenella exigua</name>
    <dbReference type="NCBI Taxonomy" id="2528037"/>
    <lineage>
        <taxon>Bacteria</taxon>
        <taxon>Pseudomonadati</taxon>
        <taxon>Pseudomonadota</taxon>
        <taxon>Betaproteobacteria</taxon>
        <taxon>Neisseriales</taxon>
        <taxon>Neisseriaceae</taxon>
        <taxon>Eikenella</taxon>
    </lineage>
</organism>
<dbReference type="Proteomes" id="UP000326695">
    <property type="component" value="Chromosome"/>
</dbReference>
<dbReference type="EMBL" id="CP038018">
    <property type="protein sequence ID" value="QED92841.1"/>
    <property type="molecule type" value="Genomic_DNA"/>
</dbReference>
<proteinExistence type="predicted"/>
<evidence type="ECO:0008006" key="4">
    <source>
        <dbReference type="Google" id="ProtNLM"/>
    </source>
</evidence>